<organism evidence="7 8">
    <name type="scientific">Eleusine coracana subsp. coracana</name>
    <dbReference type="NCBI Taxonomy" id="191504"/>
    <lineage>
        <taxon>Eukaryota</taxon>
        <taxon>Viridiplantae</taxon>
        <taxon>Streptophyta</taxon>
        <taxon>Embryophyta</taxon>
        <taxon>Tracheophyta</taxon>
        <taxon>Spermatophyta</taxon>
        <taxon>Magnoliopsida</taxon>
        <taxon>Liliopsida</taxon>
        <taxon>Poales</taxon>
        <taxon>Poaceae</taxon>
        <taxon>PACMAD clade</taxon>
        <taxon>Chloridoideae</taxon>
        <taxon>Cynodonteae</taxon>
        <taxon>Eleusininae</taxon>
        <taxon>Eleusine</taxon>
    </lineage>
</organism>
<feature type="compositionally biased region" description="Low complexity" evidence="4">
    <location>
        <begin position="381"/>
        <end position="398"/>
    </location>
</feature>
<dbReference type="PROSITE" id="PS51194">
    <property type="entry name" value="HELICASE_CTER"/>
    <property type="match status" value="1"/>
</dbReference>
<sequence>MCCYVGKATKIFLCLVAALLVAGLVLGFGLAHRTWGGQKAQPTCSSWPHCQTDEPVYGGGPLLPAAGATNAPPNSLTQPAVAAFPGGVTSSAAPPTTSMPYFGPPSPFAIHLDLNAAIGCAIGRADIIDLSSDSDVDVIDLCSDNEETSDFLSGRADDLDFQDPDNYSHQSGISLSTSDQNSLEEPISLDGDDLFSSTQTSPCYEPVENKPTTTMSCEVPNPFPPVSHGSSVGMPHDSACAVPNDQCNDDMGKLSVCNDDKKTLPLLLTNGAPVKFEHFSAPNGASSDSSHAIPNDQRIDNVGALYACKDNTRILPSLLTSGTAAKSEHSYAPYGALQFPQSFPRVIPGSFSPQSFASSYSIKGDNKIKEEPTVKSNGFQSCSANGNGTSSSTVSTGPRSHKIFPPPRPFGGSVNGIEVDNGVENKLFGFNERAVYEEALKGLGKTISTIALIQKERVQQSRFMAADLYNTKSVLNVDDDDDVMIIMDKEKMKIEPKLDDSTPDVASSLKLCASRSTPTADRMLKTVKVELTKKSRLNPFASTLKSNTTPASGTLVVCPASVLKQWANELSVKVTESSKLSVLVYHGASRTKNPNELAKYDVVVTTYTTVSNEVPRENPDDEEKISGMYGISPEFCVGSKRKQPPIETKPGGPLSRVRWFRVVLDEAQTIKNYRTQVARACSALSAERRWCLSGTPIQNKIDDLYSYFCFLKYEPYCKFGANPNPSSTELGWQPGSAWRQAARPGLTVHVWRPGRARRRPARPGLAARAEAGALTRRQPARPGLAARTAAARARAELLRKFGAKVSDAHGVFIIQAYDAAGTIKDNYANILVLLLRLRQACDHPLLLKGKESDLIDNTSIEMAKQLPKDEVTNLLEKLESGPVICSICNDPPEDAVVATCASSTPEDESPSISESSYISSKIKSAIDIINSILSTHAITEGDTVKSIPSEIAPVKAIVFSQWTGMLDLLELSLSSNNIQYRRLDGKMSLNVKVMIMSLKAGNLGLNMVAACHVIMLDPWWNPYAEDQAVDRAHRIGQTRPVTVSRLTVQGTVEDRILDLQEKKRKMVQSAFGEDKSSGNASRLTVEDLRYLFMV</sequence>
<accession>A0AAV5CUB4</accession>
<dbReference type="GO" id="GO:0016787">
    <property type="term" value="F:hydrolase activity"/>
    <property type="evidence" value="ECO:0007669"/>
    <property type="project" value="UniProtKB-KW"/>
</dbReference>
<feature type="domain" description="Helicase ATP-binding" evidence="5">
    <location>
        <begin position="537"/>
        <end position="714"/>
    </location>
</feature>
<dbReference type="CDD" id="cd18793">
    <property type="entry name" value="SF2_C_SNF"/>
    <property type="match status" value="1"/>
</dbReference>
<dbReference type="SUPFAM" id="SSF52540">
    <property type="entry name" value="P-loop containing nucleoside triphosphate hydrolases"/>
    <property type="match status" value="2"/>
</dbReference>
<keyword evidence="8" id="KW-1185">Reference proteome</keyword>
<dbReference type="GO" id="GO:0006281">
    <property type="term" value="P:DNA repair"/>
    <property type="evidence" value="ECO:0007669"/>
    <property type="project" value="TreeGrafter"/>
</dbReference>
<evidence type="ECO:0000256" key="4">
    <source>
        <dbReference type="SAM" id="MobiDB-lite"/>
    </source>
</evidence>
<dbReference type="InterPro" id="IPR000330">
    <property type="entry name" value="SNF2_N"/>
</dbReference>
<evidence type="ECO:0000313" key="8">
    <source>
        <dbReference type="Proteomes" id="UP001054889"/>
    </source>
</evidence>
<keyword evidence="2" id="KW-0378">Hydrolase</keyword>
<evidence type="ECO:0000256" key="1">
    <source>
        <dbReference type="ARBA" id="ARBA00022741"/>
    </source>
</evidence>
<keyword evidence="1" id="KW-0547">Nucleotide-binding</keyword>
<dbReference type="InterPro" id="IPR049730">
    <property type="entry name" value="SNF2/RAD54-like_C"/>
</dbReference>
<dbReference type="CDD" id="cd18008">
    <property type="entry name" value="DEXDc_SHPRH-like"/>
    <property type="match status" value="1"/>
</dbReference>
<dbReference type="PANTHER" id="PTHR45626:SF3">
    <property type="entry name" value="OS04G0629300 PROTEIN"/>
    <property type="match status" value="1"/>
</dbReference>
<reference evidence="7" key="1">
    <citation type="journal article" date="2018" name="DNA Res.">
        <title>Multiple hybrid de novo genome assembly of finger millet, an orphan allotetraploid crop.</title>
        <authorList>
            <person name="Hatakeyama M."/>
            <person name="Aluri S."/>
            <person name="Balachadran M.T."/>
            <person name="Sivarajan S.R."/>
            <person name="Patrignani A."/>
            <person name="Gruter S."/>
            <person name="Poveda L."/>
            <person name="Shimizu-Inatsugi R."/>
            <person name="Baeten J."/>
            <person name="Francoijs K.J."/>
            <person name="Nataraja K.N."/>
            <person name="Reddy Y.A.N."/>
            <person name="Phadnis S."/>
            <person name="Ravikumar R.L."/>
            <person name="Schlapbach R."/>
            <person name="Sreeman S.M."/>
            <person name="Shimizu K.K."/>
        </authorList>
    </citation>
    <scope>NUCLEOTIDE SEQUENCE</scope>
</reference>
<feature type="compositionally biased region" description="Polar residues" evidence="4">
    <location>
        <begin position="165"/>
        <end position="183"/>
    </location>
</feature>
<keyword evidence="3" id="KW-0067">ATP-binding</keyword>
<reference evidence="7" key="2">
    <citation type="submission" date="2021-12" db="EMBL/GenBank/DDBJ databases">
        <title>Resequencing data analysis of finger millet.</title>
        <authorList>
            <person name="Hatakeyama M."/>
            <person name="Aluri S."/>
            <person name="Balachadran M.T."/>
            <person name="Sivarajan S.R."/>
            <person name="Poveda L."/>
            <person name="Shimizu-Inatsugi R."/>
            <person name="Schlapbach R."/>
            <person name="Sreeman S.M."/>
            <person name="Shimizu K.K."/>
        </authorList>
    </citation>
    <scope>NUCLEOTIDE SEQUENCE</scope>
</reference>
<evidence type="ECO:0000313" key="7">
    <source>
        <dbReference type="EMBL" id="GJN01656.1"/>
    </source>
</evidence>
<dbReference type="GO" id="GO:0005634">
    <property type="term" value="C:nucleus"/>
    <property type="evidence" value="ECO:0007669"/>
    <property type="project" value="TreeGrafter"/>
</dbReference>
<feature type="domain" description="Helicase C-terminal" evidence="6">
    <location>
        <begin position="921"/>
        <end position="1089"/>
    </location>
</feature>
<dbReference type="PANTHER" id="PTHR45626">
    <property type="entry name" value="TRANSCRIPTION TERMINATION FACTOR 2-RELATED"/>
    <property type="match status" value="1"/>
</dbReference>
<proteinExistence type="predicted"/>
<dbReference type="AlphaFoldDB" id="A0AAV5CUB4"/>
<dbReference type="SMART" id="SM00487">
    <property type="entry name" value="DEXDc"/>
    <property type="match status" value="1"/>
</dbReference>
<evidence type="ECO:0000259" key="5">
    <source>
        <dbReference type="PROSITE" id="PS51192"/>
    </source>
</evidence>
<evidence type="ECO:0000256" key="3">
    <source>
        <dbReference type="ARBA" id="ARBA00022840"/>
    </source>
</evidence>
<feature type="region of interest" description="Disordered" evidence="4">
    <location>
        <begin position="376"/>
        <end position="409"/>
    </location>
</feature>
<dbReference type="InterPro" id="IPR027417">
    <property type="entry name" value="P-loop_NTPase"/>
</dbReference>
<evidence type="ECO:0000256" key="2">
    <source>
        <dbReference type="ARBA" id="ARBA00022801"/>
    </source>
</evidence>
<dbReference type="InterPro" id="IPR050628">
    <property type="entry name" value="SNF2_RAD54_helicase_TF"/>
</dbReference>
<protein>
    <submittedName>
        <fullName evidence="7">Uncharacterized protein</fullName>
    </submittedName>
</protein>
<dbReference type="Pfam" id="PF00271">
    <property type="entry name" value="Helicase_C"/>
    <property type="match status" value="1"/>
</dbReference>
<dbReference type="Proteomes" id="UP001054889">
    <property type="component" value="Unassembled WGS sequence"/>
</dbReference>
<feature type="region of interest" description="Disordered" evidence="4">
    <location>
        <begin position="154"/>
        <end position="215"/>
    </location>
</feature>
<dbReference type="EMBL" id="BQKI01000009">
    <property type="protein sequence ID" value="GJN01656.1"/>
    <property type="molecule type" value="Genomic_DNA"/>
</dbReference>
<dbReference type="Pfam" id="PF00176">
    <property type="entry name" value="SNF2-rel_dom"/>
    <property type="match status" value="1"/>
</dbReference>
<dbReference type="InterPro" id="IPR014001">
    <property type="entry name" value="Helicase_ATP-bd"/>
</dbReference>
<dbReference type="GO" id="GO:0008094">
    <property type="term" value="F:ATP-dependent activity, acting on DNA"/>
    <property type="evidence" value="ECO:0007669"/>
    <property type="project" value="TreeGrafter"/>
</dbReference>
<dbReference type="GO" id="GO:0005524">
    <property type="term" value="F:ATP binding"/>
    <property type="evidence" value="ECO:0007669"/>
    <property type="project" value="UniProtKB-KW"/>
</dbReference>
<name>A0AAV5CUB4_ELECO</name>
<gene>
    <name evidence="7" type="primary">ga18937</name>
    <name evidence="7" type="ORF">PR202_ga18937</name>
</gene>
<dbReference type="PROSITE" id="PS51192">
    <property type="entry name" value="HELICASE_ATP_BIND_1"/>
    <property type="match status" value="1"/>
</dbReference>
<comment type="caution">
    <text evidence="7">The sequence shown here is derived from an EMBL/GenBank/DDBJ whole genome shotgun (WGS) entry which is preliminary data.</text>
</comment>
<dbReference type="Gene3D" id="3.40.50.300">
    <property type="entry name" value="P-loop containing nucleotide triphosphate hydrolases"/>
    <property type="match status" value="1"/>
</dbReference>
<dbReference type="SMART" id="SM00490">
    <property type="entry name" value="HELICc"/>
    <property type="match status" value="1"/>
</dbReference>
<dbReference type="InterPro" id="IPR038718">
    <property type="entry name" value="SNF2-like_sf"/>
</dbReference>
<dbReference type="InterPro" id="IPR001650">
    <property type="entry name" value="Helicase_C-like"/>
</dbReference>
<dbReference type="Gene3D" id="3.40.50.10810">
    <property type="entry name" value="Tandem AAA-ATPase domain"/>
    <property type="match status" value="1"/>
</dbReference>
<evidence type="ECO:0000259" key="6">
    <source>
        <dbReference type="PROSITE" id="PS51194"/>
    </source>
</evidence>